<evidence type="ECO:0000256" key="10">
    <source>
        <dbReference type="ARBA" id="ARBA00023004"/>
    </source>
</evidence>
<dbReference type="InterPro" id="IPR029119">
    <property type="entry name" value="MutY_C"/>
</dbReference>
<evidence type="ECO:0000256" key="11">
    <source>
        <dbReference type="ARBA" id="ARBA00023014"/>
    </source>
</evidence>
<dbReference type="Gene3D" id="3.90.79.10">
    <property type="entry name" value="Nucleoside Triphosphate Pyrophosphohydrolase"/>
    <property type="match status" value="1"/>
</dbReference>
<evidence type="ECO:0000259" key="15">
    <source>
        <dbReference type="SMART" id="SM00478"/>
    </source>
</evidence>
<dbReference type="SUPFAM" id="SSF55811">
    <property type="entry name" value="Nudix"/>
    <property type="match status" value="1"/>
</dbReference>
<keyword evidence="11" id="KW-0411">Iron-sulfur</keyword>
<evidence type="ECO:0000256" key="1">
    <source>
        <dbReference type="ARBA" id="ARBA00000843"/>
    </source>
</evidence>
<dbReference type="PANTHER" id="PTHR42944:SF1">
    <property type="entry name" value="ADENINE DNA GLYCOSYLASE"/>
    <property type="match status" value="1"/>
</dbReference>
<dbReference type="RefSeq" id="WP_261297609.1">
    <property type="nucleotide sequence ID" value="NZ_JAMTCD010000004.1"/>
</dbReference>
<dbReference type="InterPro" id="IPR004036">
    <property type="entry name" value="Endonuclease-III-like_CS2"/>
</dbReference>
<proteinExistence type="inferred from homology"/>
<comment type="cofactor">
    <cofactor evidence="14">
        <name>[4Fe-4S] cluster</name>
        <dbReference type="ChEBI" id="CHEBI:49883"/>
    </cofactor>
    <text evidence="14">Binds 1 [4Fe-4S] cluster.</text>
</comment>
<dbReference type="CDD" id="cd00056">
    <property type="entry name" value="ENDO3c"/>
    <property type="match status" value="1"/>
</dbReference>
<dbReference type="GO" id="GO:0034039">
    <property type="term" value="F:8-oxo-7,8-dihydroguanine DNA N-glycosylase activity"/>
    <property type="evidence" value="ECO:0007669"/>
    <property type="project" value="TreeGrafter"/>
</dbReference>
<dbReference type="SUPFAM" id="SSF48150">
    <property type="entry name" value="DNA-glycosylase"/>
    <property type="match status" value="1"/>
</dbReference>
<feature type="domain" description="HhH-GPD" evidence="15">
    <location>
        <begin position="40"/>
        <end position="191"/>
    </location>
</feature>
<keyword evidence="9 16" id="KW-0378">Hydrolase</keyword>
<dbReference type="FunFam" id="1.10.340.30:FF:000002">
    <property type="entry name" value="Adenine DNA glycosylase"/>
    <property type="match status" value="1"/>
</dbReference>
<sequence>MKKVSSFAERIIAWYDIHGRKKLPWQIDKTPYSVWVSEIMLQQTQVATVIPYYQKFMARFPTVVDLANADQDEVLHLWTGLGYYARARNLHKAAIHIRDEFAGVFPTKFEQVLALSGIGRSTAGAVLSLSLGQHHPILDGNVKRVLARHGAIDGWPGQKNVEQTLWDLTDKLTPIKEVQKYNQAMMDLGASICSRSKPQCSNCPVAIDCQAQLSGNQHLYPGKKPKKTIPTKQAWMLVMLHQGQVQLIQRPPAGIWGGLWCFPQFDDQASIEHYAQKHQLIKSAIDLVGFRHTFSHFHLDITPILVVVEHQELCFSTADINGVMEQTPPLWYNIIHPAKVGLAAATEKILANLAAELAKHPDNVAAPIHVKE</sequence>
<dbReference type="Proteomes" id="UP001155546">
    <property type="component" value="Unassembled WGS sequence"/>
</dbReference>
<dbReference type="InterPro" id="IPR044298">
    <property type="entry name" value="MIG/MutY"/>
</dbReference>
<dbReference type="Gene3D" id="1.10.1670.10">
    <property type="entry name" value="Helix-hairpin-Helix base-excision DNA repair enzymes (C-terminal)"/>
    <property type="match status" value="1"/>
</dbReference>
<gene>
    <name evidence="16" type="primary">mutY</name>
    <name evidence="16" type="ORF">NE535_05235</name>
</gene>
<keyword evidence="10 14" id="KW-0408">Iron</keyword>
<name>A0A9X2WKR0_9GAMM</name>
<evidence type="ECO:0000256" key="5">
    <source>
        <dbReference type="ARBA" id="ARBA00022023"/>
    </source>
</evidence>
<dbReference type="GO" id="GO:0035485">
    <property type="term" value="F:adenine/guanine mispair binding"/>
    <property type="evidence" value="ECO:0007669"/>
    <property type="project" value="TreeGrafter"/>
</dbReference>
<evidence type="ECO:0000256" key="12">
    <source>
        <dbReference type="ARBA" id="ARBA00023204"/>
    </source>
</evidence>
<reference evidence="16" key="1">
    <citation type="journal article" date="2023" name="Int. J. Syst. Evol. Microbiol.">
        <title>&lt;i&gt;Shewanella septentrionalis&lt;/i&gt; sp. nov. and &lt;i&gt;Shewanella holmiensis&lt;/i&gt; sp. nov., isolated from Baltic Sea water and sediments.</title>
        <authorList>
            <person name="Martin-Rodriguez A.J."/>
            <person name="Thorell K."/>
            <person name="Joffre E."/>
            <person name="Jensie-Markopoulos S."/>
            <person name="Moore E.R.B."/>
            <person name="Sjoling A."/>
        </authorList>
    </citation>
    <scope>NUCLEOTIDE SEQUENCE</scope>
    <source>
        <strain evidence="16">SP1S2-7</strain>
    </source>
</reference>
<dbReference type="GO" id="GO:0000701">
    <property type="term" value="F:purine-specific mismatch base pair DNA N-glycosylase activity"/>
    <property type="evidence" value="ECO:0007669"/>
    <property type="project" value="UniProtKB-EC"/>
</dbReference>
<keyword evidence="7" id="KW-0479">Metal-binding</keyword>
<evidence type="ECO:0000256" key="13">
    <source>
        <dbReference type="ARBA" id="ARBA00023295"/>
    </source>
</evidence>
<dbReference type="SMART" id="SM00478">
    <property type="entry name" value="ENDO3c"/>
    <property type="match status" value="1"/>
</dbReference>
<evidence type="ECO:0000256" key="14">
    <source>
        <dbReference type="RuleBase" id="RU365096"/>
    </source>
</evidence>
<dbReference type="GO" id="GO:0006284">
    <property type="term" value="P:base-excision repair"/>
    <property type="evidence" value="ECO:0007669"/>
    <property type="project" value="UniProtKB-UniRule"/>
</dbReference>
<dbReference type="EMBL" id="JAMTCD010000004">
    <property type="protein sequence ID" value="MCT7941199.1"/>
    <property type="molecule type" value="Genomic_DNA"/>
</dbReference>
<evidence type="ECO:0000256" key="2">
    <source>
        <dbReference type="ARBA" id="ARBA00002933"/>
    </source>
</evidence>
<dbReference type="InterPro" id="IPR023170">
    <property type="entry name" value="HhH_base_excis_C"/>
</dbReference>
<evidence type="ECO:0000313" key="17">
    <source>
        <dbReference type="Proteomes" id="UP001155546"/>
    </source>
</evidence>
<dbReference type="Gene3D" id="1.10.340.30">
    <property type="entry name" value="Hypothetical protein, domain 2"/>
    <property type="match status" value="1"/>
</dbReference>
<dbReference type="GO" id="GO:0051539">
    <property type="term" value="F:4 iron, 4 sulfur cluster binding"/>
    <property type="evidence" value="ECO:0007669"/>
    <property type="project" value="UniProtKB-UniRule"/>
</dbReference>
<comment type="catalytic activity">
    <reaction evidence="1 14">
        <text>Hydrolyzes free adenine bases from 7,8-dihydro-8-oxoguanine:adenine mismatched double-stranded DNA, leaving an apurinic site.</text>
        <dbReference type="EC" id="3.2.2.31"/>
    </reaction>
</comment>
<dbReference type="Pfam" id="PF14815">
    <property type="entry name" value="NUDIX_4"/>
    <property type="match status" value="1"/>
</dbReference>
<dbReference type="PROSITE" id="PS01155">
    <property type="entry name" value="ENDONUCLEASE_III_2"/>
    <property type="match status" value="1"/>
</dbReference>
<dbReference type="AlphaFoldDB" id="A0A9X2WKR0"/>
<keyword evidence="13 14" id="KW-0326">Glycosidase</keyword>
<dbReference type="InterPro" id="IPR015797">
    <property type="entry name" value="NUDIX_hydrolase-like_dom_sf"/>
</dbReference>
<dbReference type="EC" id="3.2.2.31" evidence="4 14"/>
<dbReference type="Pfam" id="PF00730">
    <property type="entry name" value="HhH-GPD"/>
    <property type="match status" value="1"/>
</dbReference>
<evidence type="ECO:0000256" key="8">
    <source>
        <dbReference type="ARBA" id="ARBA00022763"/>
    </source>
</evidence>
<evidence type="ECO:0000256" key="9">
    <source>
        <dbReference type="ARBA" id="ARBA00022801"/>
    </source>
</evidence>
<organism evidence="16 17">
    <name type="scientific">Shewanella holmiensis</name>
    <dbReference type="NCBI Taxonomy" id="2952222"/>
    <lineage>
        <taxon>Bacteria</taxon>
        <taxon>Pseudomonadati</taxon>
        <taxon>Pseudomonadota</taxon>
        <taxon>Gammaproteobacteria</taxon>
        <taxon>Alteromonadales</taxon>
        <taxon>Shewanellaceae</taxon>
        <taxon>Shewanella</taxon>
    </lineage>
</organism>
<dbReference type="NCBIfam" id="TIGR01084">
    <property type="entry name" value="mutY"/>
    <property type="match status" value="1"/>
</dbReference>
<comment type="caution">
    <text evidence="16">The sequence shown here is derived from an EMBL/GenBank/DDBJ whole genome shotgun (WGS) entry which is preliminary data.</text>
</comment>
<dbReference type="GO" id="GO:0046872">
    <property type="term" value="F:metal ion binding"/>
    <property type="evidence" value="ECO:0007669"/>
    <property type="project" value="UniProtKB-UniRule"/>
</dbReference>
<keyword evidence="12" id="KW-0234">DNA repair</keyword>
<comment type="similarity">
    <text evidence="3 14">Belongs to the Nth/MutY family.</text>
</comment>
<dbReference type="InterPro" id="IPR011257">
    <property type="entry name" value="DNA_glycosylase"/>
</dbReference>
<dbReference type="CDD" id="cd03431">
    <property type="entry name" value="NUDIX_DNA_Glycosylase_C-MutY"/>
    <property type="match status" value="1"/>
</dbReference>
<keyword evidence="8 14" id="KW-0227">DNA damage</keyword>
<dbReference type="NCBIfam" id="NF008132">
    <property type="entry name" value="PRK10880.1"/>
    <property type="match status" value="1"/>
</dbReference>
<evidence type="ECO:0000313" key="16">
    <source>
        <dbReference type="EMBL" id="MCT7941199.1"/>
    </source>
</evidence>
<protein>
    <recommendedName>
        <fullName evidence="5 14">Adenine DNA glycosylase</fullName>
        <ecNumber evidence="4 14">3.2.2.31</ecNumber>
    </recommendedName>
</protein>
<accession>A0A9X2WKR0</accession>
<evidence type="ECO:0000256" key="6">
    <source>
        <dbReference type="ARBA" id="ARBA00022485"/>
    </source>
</evidence>
<dbReference type="InterPro" id="IPR003265">
    <property type="entry name" value="HhH-GPD_domain"/>
</dbReference>
<dbReference type="GO" id="GO:0032357">
    <property type="term" value="F:oxidized purine DNA binding"/>
    <property type="evidence" value="ECO:0007669"/>
    <property type="project" value="TreeGrafter"/>
</dbReference>
<dbReference type="GO" id="GO:0006298">
    <property type="term" value="P:mismatch repair"/>
    <property type="evidence" value="ECO:0007669"/>
    <property type="project" value="TreeGrafter"/>
</dbReference>
<dbReference type="FunFam" id="1.10.1670.10:FF:000002">
    <property type="entry name" value="Adenine DNA glycosylase"/>
    <property type="match status" value="1"/>
</dbReference>
<dbReference type="PANTHER" id="PTHR42944">
    <property type="entry name" value="ADENINE DNA GLYCOSYLASE"/>
    <property type="match status" value="1"/>
</dbReference>
<evidence type="ECO:0000256" key="7">
    <source>
        <dbReference type="ARBA" id="ARBA00022723"/>
    </source>
</evidence>
<keyword evidence="17" id="KW-1185">Reference proteome</keyword>
<dbReference type="InterPro" id="IPR005760">
    <property type="entry name" value="A/G_AdeGlyc_MutY"/>
</dbReference>
<keyword evidence="6" id="KW-0004">4Fe-4S</keyword>
<evidence type="ECO:0000256" key="3">
    <source>
        <dbReference type="ARBA" id="ARBA00008343"/>
    </source>
</evidence>
<comment type="function">
    <text evidence="2">Adenine glycosylase active on G-A mispairs. MutY also corrects error-prone DNA synthesis past GO lesions which are due to the oxidatively damaged form of guanine: 7,8-dihydro-8-oxoguanine (8-oxo-dGTP).</text>
</comment>
<evidence type="ECO:0000256" key="4">
    <source>
        <dbReference type="ARBA" id="ARBA00012045"/>
    </source>
</evidence>